<feature type="coiled-coil region" evidence="4">
    <location>
        <begin position="137"/>
        <end position="164"/>
    </location>
</feature>
<organism evidence="7 8">
    <name type="scientific">Lyophyllum shimeji</name>
    <name type="common">Hon-shimeji</name>
    <name type="synonym">Tricholoma shimeji</name>
    <dbReference type="NCBI Taxonomy" id="47721"/>
    <lineage>
        <taxon>Eukaryota</taxon>
        <taxon>Fungi</taxon>
        <taxon>Dikarya</taxon>
        <taxon>Basidiomycota</taxon>
        <taxon>Agaricomycotina</taxon>
        <taxon>Agaricomycetes</taxon>
        <taxon>Agaricomycetidae</taxon>
        <taxon>Agaricales</taxon>
        <taxon>Tricholomatineae</taxon>
        <taxon>Lyophyllaceae</taxon>
        <taxon>Lyophyllum</taxon>
    </lineage>
</organism>
<evidence type="ECO:0000256" key="2">
    <source>
        <dbReference type="ARBA" id="ARBA00022723"/>
    </source>
</evidence>
<feature type="region of interest" description="Disordered" evidence="5">
    <location>
        <begin position="709"/>
        <end position="737"/>
    </location>
</feature>
<proteinExistence type="predicted"/>
<keyword evidence="8" id="KW-1185">Reference proteome</keyword>
<dbReference type="GO" id="GO:0006351">
    <property type="term" value="P:DNA-templated transcription"/>
    <property type="evidence" value="ECO:0007669"/>
    <property type="project" value="InterPro"/>
</dbReference>
<dbReference type="Pfam" id="PF04082">
    <property type="entry name" value="Fungal_trans"/>
    <property type="match status" value="1"/>
</dbReference>
<accession>A0A9P3Q1K0</accession>
<feature type="region of interest" description="Disordered" evidence="5">
    <location>
        <begin position="1"/>
        <end position="85"/>
    </location>
</feature>
<feature type="compositionally biased region" description="Low complexity" evidence="5">
    <location>
        <begin position="190"/>
        <end position="201"/>
    </location>
</feature>
<feature type="region of interest" description="Disordered" evidence="5">
    <location>
        <begin position="189"/>
        <end position="259"/>
    </location>
</feature>
<dbReference type="PANTHER" id="PTHR31001:SF56">
    <property type="entry name" value="ZN(2)-C6 FUNGAL-TYPE DOMAIN-CONTAINING PROTEIN"/>
    <property type="match status" value="1"/>
</dbReference>
<evidence type="ECO:0000256" key="1">
    <source>
        <dbReference type="ARBA" id="ARBA00004123"/>
    </source>
</evidence>
<dbReference type="PANTHER" id="PTHR31001">
    <property type="entry name" value="UNCHARACTERIZED TRANSCRIPTIONAL REGULATORY PROTEIN"/>
    <property type="match status" value="1"/>
</dbReference>
<evidence type="ECO:0000256" key="4">
    <source>
        <dbReference type="SAM" id="Coils"/>
    </source>
</evidence>
<dbReference type="SUPFAM" id="SSF57701">
    <property type="entry name" value="Zn2/Cys6 DNA-binding domain"/>
    <property type="match status" value="1"/>
</dbReference>
<evidence type="ECO:0000256" key="3">
    <source>
        <dbReference type="ARBA" id="ARBA00023242"/>
    </source>
</evidence>
<reference evidence="7" key="1">
    <citation type="submission" date="2022-07" db="EMBL/GenBank/DDBJ databases">
        <title>The genome of Lyophyllum shimeji provides insight into the initial evolution of ectomycorrhizal fungal genome.</title>
        <authorList>
            <person name="Kobayashi Y."/>
            <person name="Shibata T."/>
            <person name="Hirakawa H."/>
            <person name="Shigenobu S."/>
            <person name="Nishiyama T."/>
            <person name="Yamada A."/>
            <person name="Hasebe M."/>
            <person name="Kawaguchi M."/>
        </authorList>
    </citation>
    <scope>NUCLEOTIDE SEQUENCE</scope>
    <source>
        <strain evidence="7">AT787</strain>
    </source>
</reference>
<feature type="domain" description="Zn(2)-C6 fungal-type" evidence="6">
    <location>
        <begin position="90"/>
        <end position="119"/>
    </location>
</feature>
<keyword evidence="2" id="KW-0479">Metal-binding</keyword>
<comment type="caution">
    <text evidence="7">The sequence shown here is derived from an EMBL/GenBank/DDBJ whole genome shotgun (WGS) entry which is preliminary data.</text>
</comment>
<evidence type="ECO:0000256" key="5">
    <source>
        <dbReference type="SAM" id="MobiDB-lite"/>
    </source>
</evidence>
<dbReference type="GO" id="GO:0000981">
    <property type="term" value="F:DNA-binding transcription factor activity, RNA polymerase II-specific"/>
    <property type="evidence" value="ECO:0007669"/>
    <property type="project" value="InterPro"/>
</dbReference>
<dbReference type="InterPro" id="IPR007219">
    <property type="entry name" value="XnlR_reg_dom"/>
</dbReference>
<gene>
    <name evidence="7" type="ORF">LshimejAT787_2300440</name>
</gene>
<dbReference type="AlphaFoldDB" id="A0A9P3Q1K0"/>
<dbReference type="PROSITE" id="PS00463">
    <property type="entry name" value="ZN2_CY6_FUNGAL_1"/>
    <property type="match status" value="1"/>
</dbReference>
<dbReference type="SMART" id="SM00906">
    <property type="entry name" value="Fungal_trans"/>
    <property type="match status" value="1"/>
</dbReference>
<sequence length="925" mass="102402">MLGGAPPSYSGYPPPPIDEQDNRPVKRARNTMGEGVGYQQQRDHAMFTGPSASDEYPAAAAAGESKKGGRQDIPSGPLRTQEKDKNRKLSCKECRRLKLKCDRVFPCQSCVKRGCGSLCPEGALTSGRGSRFILANTEQLHEKITVLSDRVRDLEAALQALQSTCSDQPHPLLSPELLRIKTSQDLYINPQPQQAPDQEQPVAGPSSSGFNGVGEDLHHPTNALSLNPTTGASQPPYTPGSASTTYLPGESSTGPPDVPPDILQLSNTFPFPWSVDLSIRARIRGALPPRHEAQAMCEEARRNALWQYHVDASETFLQNLLHHCYSNRIEDLSPRRLALLLMILSIGSLVDLNRPLGSLYGEAYHHLARASVCEIPLMEEPDFDVLHALFFMIWWHLIFSDNKKAVGYAWNLMGFVAKLAQGLGLHRDNPRLRGIPEEDEKRRAVFWELLNLDARMSLSLGRPPSICLRHVDAKPPSFVGAGLYVRREEIIYHEWKNAFFIHVLTPVLEACVDVDAPAYHPAILELDALVRDFRVPPLLDEQAHQHQPRGESQPRFLVMQRALVATSRDIALLQLHRRYFTEAMSRPEGFDLQHPYAPSVLATCLGAASLIGSIDMLFEQEPQLSARFLYFWFNAYSAAATLALFVSRAPAAPSAPDAQKHLDRACRLFGRAALILPLCRGLLHVTEKLADKSRQTLKQYQSASALVGLQGSGSGESSAPPHMRAQQQSQQAGTPAVPASFQGAHVVLLRYVEQQQHLQVPGSPELSRALPHPLGWHGQRQEKAQEDSSTWASLLDIYRHPYAGVSRELRYAFPVPPSQAPTLTPFVPKAPRVNAAEEFNFDHGALSVECEETGVKFVLWDVQFRASAESGVEPPNPGFLRAHTAFAKVLNLRGPAEYFQSVDLRLNRETNVASLRTSRSAIIAH</sequence>
<feature type="compositionally biased region" description="Low complexity" evidence="5">
    <location>
        <begin position="1"/>
        <end position="11"/>
    </location>
</feature>
<dbReference type="GO" id="GO:0003677">
    <property type="term" value="F:DNA binding"/>
    <property type="evidence" value="ECO:0007669"/>
    <property type="project" value="InterPro"/>
</dbReference>
<dbReference type="Pfam" id="PF00172">
    <property type="entry name" value="Zn_clus"/>
    <property type="match status" value="1"/>
</dbReference>
<dbReference type="InterPro" id="IPR001138">
    <property type="entry name" value="Zn2Cys6_DnaBD"/>
</dbReference>
<dbReference type="EMBL" id="BRPK01000023">
    <property type="protein sequence ID" value="GLB45484.1"/>
    <property type="molecule type" value="Genomic_DNA"/>
</dbReference>
<evidence type="ECO:0000313" key="7">
    <source>
        <dbReference type="EMBL" id="GLB45484.1"/>
    </source>
</evidence>
<dbReference type="InterPro" id="IPR050613">
    <property type="entry name" value="Sec_Metabolite_Reg"/>
</dbReference>
<feature type="region of interest" description="Disordered" evidence="5">
    <location>
        <begin position="762"/>
        <end position="783"/>
    </location>
</feature>
<keyword evidence="3" id="KW-0539">Nucleus</keyword>
<dbReference type="SMART" id="SM00066">
    <property type="entry name" value="GAL4"/>
    <property type="match status" value="1"/>
</dbReference>
<evidence type="ECO:0000259" key="6">
    <source>
        <dbReference type="PROSITE" id="PS50048"/>
    </source>
</evidence>
<feature type="compositionally biased region" description="Polar residues" evidence="5">
    <location>
        <begin position="222"/>
        <end position="254"/>
    </location>
</feature>
<comment type="subcellular location">
    <subcellularLocation>
        <location evidence="1">Nucleus</location>
    </subcellularLocation>
</comment>
<keyword evidence="4" id="KW-0175">Coiled coil</keyword>
<dbReference type="PROSITE" id="PS50048">
    <property type="entry name" value="ZN2_CY6_FUNGAL_2"/>
    <property type="match status" value="1"/>
</dbReference>
<dbReference type="InterPro" id="IPR036864">
    <property type="entry name" value="Zn2-C6_fun-type_DNA-bd_sf"/>
</dbReference>
<protein>
    <submittedName>
        <fullName evidence="7">Fungal specific transcription factor</fullName>
    </submittedName>
</protein>
<dbReference type="CDD" id="cd00067">
    <property type="entry name" value="GAL4"/>
    <property type="match status" value="1"/>
</dbReference>
<dbReference type="GO" id="GO:0005634">
    <property type="term" value="C:nucleus"/>
    <property type="evidence" value="ECO:0007669"/>
    <property type="project" value="UniProtKB-SubCell"/>
</dbReference>
<name>A0A9P3Q1K0_LYOSH</name>
<dbReference type="Proteomes" id="UP001063166">
    <property type="component" value="Unassembled WGS sequence"/>
</dbReference>
<evidence type="ECO:0000313" key="8">
    <source>
        <dbReference type="Proteomes" id="UP001063166"/>
    </source>
</evidence>
<dbReference type="GO" id="GO:0008270">
    <property type="term" value="F:zinc ion binding"/>
    <property type="evidence" value="ECO:0007669"/>
    <property type="project" value="InterPro"/>
</dbReference>
<dbReference type="Gene3D" id="4.10.240.10">
    <property type="entry name" value="Zn(2)-C6 fungal-type DNA-binding domain"/>
    <property type="match status" value="1"/>
</dbReference>
<dbReference type="OrthoDB" id="424974at2759"/>
<dbReference type="CDD" id="cd12148">
    <property type="entry name" value="fungal_TF_MHR"/>
    <property type="match status" value="1"/>
</dbReference>